<accession>A0A6L2P901</accession>
<dbReference type="OrthoDB" id="7671388at2759"/>
<comment type="caution">
    <text evidence="2">The sequence shown here is derived from an EMBL/GenBank/DDBJ whole genome shotgun (WGS) entry which is preliminary data.</text>
</comment>
<keyword evidence="3" id="KW-1185">Reference proteome</keyword>
<name>A0A6L2P901_COPFO</name>
<sequence>MVRKLFTALHKCLQMDALREQLRTLRETVDSFPVGAASCVEYSLEDEIRKTVDTITLVNARLLMLKAEDKQRKLPQDRKPLDLYELYEVLNRYEEEMANADLRKQAWKNSIEACVIRKIIADAASDEQGAYSDSFQTTVNLLDKLVSLNSELRGVLKERQDTGRQIIATKQELQQRLQDYKELLMEQEQEWQERAVGEERENIQLKKRLELKLEKLNVMRILMVNLLSASNIDYLQHLEWTKVLIHMQGCKSVESFMPSANETQ</sequence>
<dbReference type="EMBL" id="BLKM01009919">
    <property type="protein sequence ID" value="GFG28781.1"/>
    <property type="molecule type" value="Genomic_DNA"/>
</dbReference>
<feature type="coiled-coil region" evidence="1">
    <location>
        <begin position="170"/>
        <end position="208"/>
    </location>
</feature>
<gene>
    <name evidence="2" type="ORF">Cfor_03014</name>
</gene>
<evidence type="ECO:0000313" key="3">
    <source>
        <dbReference type="Proteomes" id="UP000502823"/>
    </source>
</evidence>
<keyword evidence="1" id="KW-0175">Coiled coil</keyword>
<evidence type="ECO:0000256" key="1">
    <source>
        <dbReference type="SAM" id="Coils"/>
    </source>
</evidence>
<dbReference type="AlphaFoldDB" id="A0A6L2P901"/>
<dbReference type="Proteomes" id="UP000502823">
    <property type="component" value="Unassembled WGS sequence"/>
</dbReference>
<evidence type="ECO:0000313" key="2">
    <source>
        <dbReference type="EMBL" id="GFG28781.1"/>
    </source>
</evidence>
<protein>
    <submittedName>
        <fullName evidence="2">Uncharacterized protein</fullName>
    </submittedName>
</protein>
<reference evidence="3" key="1">
    <citation type="submission" date="2020-01" db="EMBL/GenBank/DDBJ databases">
        <title>Draft genome sequence of the Termite Coptotermes fromosanus.</title>
        <authorList>
            <person name="Itakura S."/>
            <person name="Yosikawa Y."/>
            <person name="Umezawa K."/>
        </authorList>
    </citation>
    <scope>NUCLEOTIDE SEQUENCE [LARGE SCALE GENOMIC DNA]</scope>
</reference>
<proteinExistence type="predicted"/>
<dbReference type="InParanoid" id="A0A6L2P901"/>
<organism evidence="2 3">
    <name type="scientific">Coptotermes formosanus</name>
    <name type="common">Formosan subterranean termite</name>
    <dbReference type="NCBI Taxonomy" id="36987"/>
    <lineage>
        <taxon>Eukaryota</taxon>
        <taxon>Metazoa</taxon>
        <taxon>Ecdysozoa</taxon>
        <taxon>Arthropoda</taxon>
        <taxon>Hexapoda</taxon>
        <taxon>Insecta</taxon>
        <taxon>Pterygota</taxon>
        <taxon>Neoptera</taxon>
        <taxon>Polyneoptera</taxon>
        <taxon>Dictyoptera</taxon>
        <taxon>Blattodea</taxon>
        <taxon>Blattoidea</taxon>
        <taxon>Termitoidae</taxon>
        <taxon>Rhinotermitidae</taxon>
        <taxon>Coptotermes</taxon>
    </lineage>
</organism>